<keyword evidence="1" id="KW-0732">Signal</keyword>
<protein>
    <submittedName>
        <fullName evidence="5">Uncharacterized protein</fullName>
    </submittedName>
</protein>
<dbReference type="Pfam" id="PF23071">
    <property type="entry name" value="DUF7044"/>
    <property type="match status" value="1"/>
</dbReference>
<evidence type="ECO:0000259" key="2">
    <source>
        <dbReference type="Pfam" id="PF23069"/>
    </source>
</evidence>
<keyword evidence="6" id="KW-1185">Reference proteome</keyword>
<evidence type="ECO:0000313" key="6">
    <source>
        <dbReference type="Proteomes" id="UP001208570"/>
    </source>
</evidence>
<sequence>MLTSEGFRSILIVFFTLLMRCRESDSQCTVPSQFQGDWFSMERGADVNTLINDNSYKSNFFEGTCNQRWDDNSTLDAHGNHDSYVVFHSSTPNVVQYKQSECRTTSGSEIPELVDLCSVIGEYTEMWTFFRKTVMTVNCKNTFEGVYQFSYEWDVGGGGICDNENSLLIACQEPGSPYVDNEVFTMDFAKCPEVQSSAHLEIRFQCMGTWEDQYHNIWSGVADLGADVYRERFRCLLTRFDQEEGNNKMRYTMSWWADCSTLKSPYEGPIRLMMQPVVGGFQLTYTEPRCNFPADFAGSWYHTTEYDVYVDINATHIYFNTVYDLYTYKETYFICIMHSDTRYLTLAITVGKCEIDYVCFEMLPRHHSIIRWRIGRPSRLTQIEMAYPDPDMWMFRQACTWNSFTIDRDNFAWNYKTLLLNPPVPMNCPIRGRFKFTQKGLPTEIIKTRIRGITERPRHQIDCREYTSEWKSCDENPTKILLDAEYCETVDHTGRPIGEYDMPDWELTCVGHWDEDWNSYLITWDPEDAMSAYRCWNYERLDWRRIVISRSTCGACAMTQSSRSWHPDDGSSLAMQLTESERQYDDCAQIWIDGDPWKSRVNDIIYDFGKVDRLLPSTSILVLVTLIGII</sequence>
<accession>A0AAD9KGJ0</accession>
<evidence type="ECO:0000313" key="5">
    <source>
        <dbReference type="EMBL" id="KAK2170128.1"/>
    </source>
</evidence>
<dbReference type="Pfam" id="PF23069">
    <property type="entry name" value="DUF7042"/>
    <property type="match status" value="2"/>
</dbReference>
<reference evidence="5" key="1">
    <citation type="journal article" date="2023" name="Mol. Biol. Evol.">
        <title>Third-Generation Sequencing Reveals the Adaptive Role of the Epigenome in Three Deep-Sea Polychaetes.</title>
        <authorList>
            <person name="Perez M."/>
            <person name="Aroh O."/>
            <person name="Sun Y."/>
            <person name="Lan Y."/>
            <person name="Juniper S.K."/>
            <person name="Young C.R."/>
            <person name="Angers B."/>
            <person name="Qian P.Y."/>
        </authorList>
    </citation>
    <scope>NUCLEOTIDE SEQUENCE</scope>
    <source>
        <strain evidence="5">P08H-3</strain>
    </source>
</reference>
<organism evidence="5 6">
    <name type="scientific">Paralvinella palmiformis</name>
    <dbReference type="NCBI Taxonomy" id="53620"/>
    <lineage>
        <taxon>Eukaryota</taxon>
        <taxon>Metazoa</taxon>
        <taxon>Spiralia</taxon>
        <taxon>Lophotrochozoa</taxon>
        <taxon>Annelida</taxon>
        <taxon>Polychaeta</taxon>
        <taxon>Sedentaria</taxon>
        <taxon>Canalipalpata</taxon>
        <taxon>Terebellida</taxon>
        <taxon>Terebelliformia</taxon>
        <taxon>Alvinellidae</taxon>
        <taxon>Paralvinella</taxon>
    </lineage>
</organism>
<evidence type="ECO:0000256" key="1">
    <source>
        <dbReference type="SAM" id="SignalP"/>
    </source>
</evidence>
<dbReference type="AlphaFoldDB" id="A0AAD9KGJ0"/>
<feature type="signal peptide" evidence="1">
    <location>
        <begin position="1"/>
        <end position="26"/>
    </location>
</feature>
<dbReference type="Pfam" id="PF23070">
    <property type="entry name" value="DUF7043"/>
    <property type="match status" value="1"/>
</dbReference>
<feature type="domain" description="DUF7042" evidence="2">
    <location>
        <begin position="425"/>
        <end position="561"/>
    </location>
</feature>
<feature type="domain" description="DUF7044" evidence="4">
    <location>
        <begin position="27"/>
        <end position="106"/>
    </location>
</feature>
<evidence type="ECO:0000259" key="3">
    <source>
        <dbReference type="Pfam" id="PF23070"/>
    </source>
</evidence>
<evidence type="ECO:0000259" key="4">
    <source>
        <dbReference type="Pfam" id="PF23071"/>
    </source>
</evidence>
<comment type="caution">
    <text evidence="5">The sequence shown here is derived from an EMBL/GenBank/DDBJ whole genome shotgun (WGS) entry which is preliminary data.</text>
</comment>
<feature type="domain" description="DUF7043" evidence="3">
    <location>
        <begin position="287"/>
        <end position="379"/>
    </location>
</feature>
<feature type="chain" id="PRO_5042207162" evidence="1">
    <location>
        <begin position="27"/>
        <end position="630"/>
    </location>
</feature>
<dbReference type="InterPro" id="IPR055472">
    <property type="entry name" value="DUF7044"/>
</dbReference>
<feature type="domain" description="DUF7042" evidence="2">
    <location>
        <begin position="138"/>
        <end position="274"/>
    </location>
</feature>
<dbReference type="InterPro" id="IPR055471">
    <property type="entry name" value="DUF7043"/>
</dbReference>
<dbReference type="PANTHER" id="PTHR22255">
    <property type="entry name" value="LP06548P"/>
    <property type="match status" value="1"/>
</dbReference>
<dbReference type="EMBL" id="JAODUP010000004">
    <property type="protein sequence ID" value="KAK2170128.1"/>
    <property type="molecule type" value="Genomic_DNA"/>
</dbReference>
<dbReference type="Proteomes" id="UP001208570">
    <property type="component" value="Unassembled WGS sequence"/>
</dbReference>
<gene>
    <name evidence="5" type="ORF">LSH36_4g10051</name>
</gene>
<dbReference type="GO" id="GO:0042060">
    <property type="term" value="P:wound healing"/>
    <property type="evidence" value="ECO:0007669"/>
    <property type="project" value="TreeGrafter"/>
</dbReference>
<name>A0AAD9KGJ0_9ANNE</name>
<dbReference type="PANTHER" id="PTHR22255:SF1">
    <property type="entry name" value="LD32918P"/>
    <property type="match status" value="1"/>
</dbReference>
<dbReference type="InterPro" id="IPR055470">
    <property type="entry name" value="DUF7042"/>
</dbReference>
<proteinExistence type="predicted"/>